<reference evidence="3 4" key="1">
    <citation type="submission" date="2014-06" db="EMBL/GenBank/DDBJ databases">
        <title>Draft genome sequence of iron oxidizing acidophile Leptospirillum ferriphilum DSM14647.</title>
        <authorList>
            <person name="Cardenas J.P."/>
            <person name="Lazcano M."/>
            <person name="Ossandon F.J."/>
            <person name="Corbett M."/>
            <person name="Holmes D.S."/>
            <person name="Watkin E."/>
        </authorList>
    </citation>
    <scope>NUCLEOTIDE SEQUENCE [LARGE SCALE GENOMIC DNA]</scope>
    <source>
        <strain evidence="3 4">DSM 14647</strain>
    </source>
</reference>
<dbReference type="PATRIC" id="fig|178606.4.peg.1387"/>
<evidence type="ECO:0000256" key="1">
    <source>
        <dbReference type="SAM" id="MobiDB-lite"/>
    </source>
</evidence>
<proteinExistence type="predicted"/>
<dbReference type="Gene3D" id="2.30.30.940">
    <property type="match status" value="1"/>
</dbReference>
<dbReference type="OrthoDB" id="9803432at2"/>
<dbReference type="InterPro" id="IPR027417">
    <property type="entry name" value="P-loop_NTPase"/>
</dbReference>
<dbReference type="AlphaFoldDB" id="A0A094WDE4"/>
<protein>
    <recommendedName>
        <fullName evidence="2">TrwC relaxase domain-containing protein</fullName>
    </recommendedName>
</protein>
<organism evidence="3 4">
    <name type="scientific">Leptospirillum ferriphilum</name>
    <dbReference type="NCBI Taxonomy" id="178606"/>
    <lineage>
        <taxon>Bacteria</taxon>
        <taxon>Pseudomonadati</taxon>
        <taxon>Nitrospirota</taxon>
        <taxon>Nitrospiria</taxon>
        <taxon>Nitrospirales</taxon>
        <taxon>Nitrospiraceae</taxon>
        <taxon>Leptospirillum</taxon>
    </lineage>
</organism>
<evidence type="ECO:0000313" key="3">
    <source>
        <dbReference type="EMBL" id="KGA93677.1"/>
    </source>
</evidence>
<dbReference type="SUPFAM" id="SSF55464">
    <property type="entry name" value="Origin of replication-binding domain, RBD-like"/>
    <property type="match status" value="1"/>
</dbReference>
<dbReference type="RefSeq" id="WP_036082268.1">
    <property type="nucleotide sequence ID" value="NZ_JPGK01000005.1"/>
</dbReference>
<dbReference type="CDD" id="cd18809">
    <property type="entry name" value="SF1_C_RecD"/>
    <property type="match status" value="1"/>
</dbReference>
<dbReference type="CDD" id="cd17933">
    <property type="entry name" value="DEXSc_RecD-like"/>
    <property type="match status" value="1"/>
</dbReference>
<dbReference type="Pfam" id="PF13604">
    <property type="entry name" value="AAA_30"/>
    <property type="match status" value="1"/>
</dbReference>
<dbReference type="Pfam" id="PF08751">
    <property type="entry name" value="TrwC"/>
    <property type="match status" value="1"/>
</dbReference>
<accession>A0A094WDE4</accession>
<dbReference type="InterPro" id="IPR014862">
    <property type="entry name" value="TrwC"/>
</dbReference>
<feature type="domain" description="TrwC relaxase" evidence="2">
    <location>
        <begin position="21"/>
        <end position="299"/>
    </location>
</feature>
<dbReference type="Proteomes" id="UP000029452">
    <property type="component" value="Unassembled WGS sequence"/>
</dbReference>
<dbReference type="NCBIfam" id="NF041492">
    <property type="entry name" value="MobF"/>
    <property type="match status" value="1"/>
</dbReference>
<sequence>MLSITVKKGQTAKDLAGVADYPDENRNKEKQVGAVEDYYSQGSEATPSRWLGGAAAELSLSGAVNREDLLATLQGFDPRTGEALVQKAGVDRRYAFDMTFSAPKSVSIAWAVGTDEVKRGIEAAQDRAVERTLAFIEEKFALARRGSSKEGTITKEHVKLLAAVYRHGSSRELDPQIHSHAMLQNLGLRADGSWGALNEKELFEWKLALGAVYRAELSSEINNNLEFGIEADREYFRLAGIPKELEEEFSKRRVQIEKALSEKGLSGGKASEVAALDTRKGKEVVSAEILSEEWTKIAGEYGITAESFQGLRTKERESNHDSFSLDSPELFRKLTTMEAVFQEKDLFRVAGVACSQNGRGLDAVKTEVAALLKDPEIVKLRGQDGAIYYTTQEMLALEKEIQTMARAGKEDARHVVSPEVTKAGIARYEFEKDFRLSDEQRVAIDHLTTESGRIRILEGHAGAGKSTALVPIRYAYETQGFEVIGCSLQGKKAAGLQKDTGIRSQTLASLLRELQGYEREDGEKVPPTKSLTEKTVVVVDEAAMNDTRLMAGLIRETEKAGAKVLLVGDESQVPPVAAGNPFKTLKKELGYATLTENRRQREDWQKDASREIRAGKVAEGLRKYLEADMIAIAKDRDEAIKKTVEAWMDRFNAGDPSKTLLTAYRREDVRELNAKARAEMENFGILTGFRVETIVRDREGNSEGKREFQAGERLYFKKNDRKMGVMNGETGILAHIDVTSDGKDCVFTVKMDNGKEIRFDPRDYAQIDYGYAVTIHKSQGETVDFSSNLVTGMGLNALYVQLTRHRDGIQIVLTEDQIDKMAENSGVELEPTDKMIDFIEQLLAKQPKLAPLLPEDWNKKFDDLREFLDKHSGVELGGRKEREGQNEFDPRLEKLKALLASIRKNEKMNVLDFEVVDEKEKKEGKLEKWIGKEVLEKPEDRSLGAPSPEKEPGNGKEEGIRPAERKYELERGGMEM</sequence>
<dbReference type="InterPro" id="IPR014059">
    <property type="entry name" value="TraI/TrwC_relax"/>
</dbReference>
<gene>
    <name evidence="3" type="ORF">LptCag_1387</name>
</gene>
<dbReference type="Gene3D" id="3.40.50.300">
    <property type="entry name" value="P-loop containing nucleotide triphosphate hydrolases"/>
    <property type="match status" value="2"/>
</dbReference>
<comment type="caution">
    <text evidence="3">The sequence shown here is derived from an EMBL/GenBank/DDBJ whole genome shotgun (WGS) entry which is preliminary data.</text>
</comment>
<dbReference type="EMBL" id="JPGK01000005">
    <property type="protein sequence ID" value="KGA93677.1"/>
    <property type="molecule type" value="Genomic_DNA"/>
</dbReference>
<feature type="region of interest" description="Disordered" evidence="1">
    <location>
        <begin position="937"/>
        <end position="976"/>
    </location>
</feature>
<name>A0A094WDE4_9BACT</name>
<evidence type="ECO:0000259" key="2">
    <source>
        <dbReference type="Pfam" id="PF08751"/>
    </source>
</evidence>
<evidence type="ECO:0000313" key="4">
    <source>
        <dbReference type="Proteomes" id="UP000029452"/>
    </source>
</evidence>
<dbReference type="NCBIfam" id="TIGR02686">
    <property type="entry name" value="relax_trwC"/>
    <property type="match status" value="1"/>
</dbReference>
<dbReference type="SUPFAM" id="SSF52540">
    <property type="entry name" value="P-loop containing nucleoside triphosphate hydrolases"/>
    <property type="match status" value="2"/>
</dbReference>